<dbReference type="PATRIC" id="fig|926562.3.peg.1993"/>
<evidence type="ECO:0000256" key="6">
    <source>
        <dbReference type="ARBA" id="ARBA00023136"/>
    </source>
</evidence>
<dbReference type="STRING" id="926562.Oweho_1986"/>
<evidence type="ECO:0000313" key="12">
    <source>
        <dbReference type="Proteomes" id="UP000005631"/>
    </source>
</evidence>
<evidence type="ECO:0000256" key="5">
    <source>
        <dbReference type="ARBA" id="ARBA00022729"/>
    </source>
</evidence>
<dbReference type="InterPro" id="IPR036942">
    <property type="entry name" value="Beta-barrel_TonB_sf"/>
</dbReference>
<dbReference type="Gene3D" id="2.170.130.10">
    <property type="entry name" value="TonB-dependent receptor, plug domain"/>
    <property type="match status" value="1"/>
</dbReference>
<evidence type="ECO:0000259" key="10">
    <source>
        <dbReference type="Pfam" id="PF07715"/>
    </source>
</evidence>
<dbReference type="Gene3D" id="2.40.170.20">
    <property type="entry name" value="TonB-dependent receptor, beta-barrel domain"/>
    <property type="match status" value="1"/>
</dbReference>
<dbReference type="SUPFAM" id="SSF49464">
    <property type="entry name" value="Carboxypeptidase regulatory domain-like"/>
    <property type="match status" value="1"/>
</dbReference>
<dbReference type="HOGENOM" id="CLU_016599_0_0_10"/>
<comment type="similarity">
    <text evidence="8">Belongs to the TonB-dependent receptor family.</text>
</comment>
<dbReference type="GO" id="GO:0044718">
    <property type="term" value="P:siderophore transmembrane transport"/>
    <property type="evidence" value="ECO:0007669"/>
    <property type="project" value="TreeGrafter"/>
</dbReference>
<evidence type="ECO:0000256" key="9">
    <source>
        <dbReference type="SAM" id="SignalP"/>
    </source>
</evidence>
<protein>
    <submittedName>
        <fullName evidence="11">Outer membrane receptor protein</fullName>
    </submittedName>
</protein>
<keyword evidence="11" id="KW-0675">Receptor</keyword>
<evidence type="ECO:0000313" key="11">
    <source>
        <dbReference type="EMBL" id="AEV32965.1"/>
    </source>
</evidence>
<proteinExistence type="inferred from homology"/>
<evidence type="ECO:0000256" key="3">
    <source>
        <dbReference type="ARBA" id="ARBA00022452"/>
    </source>
</evidence>
<keyword evidence="12" id="KW-1185">Reference proteome</keyword>
<gene>
    <name evidence="11" type="ordered locus">Oweho_1986</name>
</gene>
<dbReference type="PANTHER" id="PTHR30069:SF29">
    <property type="entry name" value="HEMOGLOBIN AND HEMOGLOBIN-HAPTOGLOBIN-BINDING PROTEIN 1-RELATED"/>
    <property type="match status" value="1"/>
</dbReference>
<evidence type="ECO:0000256" key="7">
    <source>
        <dbReference type="ARBA" id="ARBA00023237"/>
    </source>
</evidence>
<evidence type="ECO:0000256" key="4">
    <source>
        <dbReference type="ARBA" id="ARBA00022692"/>
    </source>
</evidence>
<keyword evidence="3 8" id="KW-1134">Transmembrane beta strand</keyword>
<dbReference type="PROSITE" id="PS52016">
    <property type="entry name" value="TONB_DEPENDENT_REC_3"/>
    <property type="match status" value="1"/>
</dbReference>
<dbReference type="InterPro" id="IPR012910">
    <property type="entry name" value="Plug_dom"/>
</dbReference>
<dbReference type="Pfam" id="PF07715">
    <property type="entry name" value="Plug"/>
    <property type="match status" value="1"/>
</dbReference>
<keyword evidence="2 8" id="KW-0813">Transport</keyword>
<dbReference type="InterPro" id="IPR039426">
    <property type="entry name" value="TonB-dep_rcpt-like"/>
</dbReference>
<keyword evidence="4 8" id="KW-0812">Transmembrane</keyword>
<dbReference type="Pfam" id="PF13715">
    <property type="entry name" value="CarbopepD_reg_2"/>
    <property type="match status" value="1"/>
</dbReference>
<name>G8R2X1_OWEHD</name>
<evidence type="ECO:0000256" key="1">
    <source>
        <dbReference type="ARBA" id="ARBA00004571"/>
    </source>
</evidence>
<keyword evidence="6 8" id="KW-0472">Membrane</keyword>
<evidence type="ECO:0000256" key="8">
    <source>
        <dbReference type="PROSITE-ProRule" id="PRU01360"/>
    </source>
</evidence>
<keyword evidence="7 8" id="KW-0998">Cell outer membrane</keyword>
<evidence type="ECO:0000256" key="2">
    <source>
        <dbReference type="ARBA" id="ARBA00022448"/>
    </source>
</evidence>
<dbReference type="AlphaFoldDB" id="G8R2X1"/>
<keyword evidence="5 9" id="KW-0732">Signal</keyword>
<feature type="chain" id="PRO_5003515548" evidence="9">
    <location>
        <begin position="22"/>
        <end position="773"/>
    </location>
</feature>
<dbReference type="Gene3D" id="2.60.40.1120">
    <property type="entry name" value="Carboxypeptidase-like, regulatory domain"/>
    <property type="match status" value="1"/>
</dbReference>
<dbReference type="RefSeq" id="WP_014202319.1">
    <property type="nucleotide sequence ID" value="NC_016599.1"/>
</dbReference>
<dbReference type="OrthoDB" id="9803050at2"/>
<dbReference type="PANTHER" id="PTHR30069">
    <property type="entry name" value="TONB-DEPENDENT OUTER MEMBRANE RECEPTOR"/>
    <property type="match status" value="1"/>
</dbReference>
<sequence>MTKKLCLMLLCLATMTQYAYAQNYTLKGRVKDAANGEDLIGAAVVVEGVSGKGATTNTYGFYSLTLAKGTYQISIQYIGYQSVIKEVVLDKDVSLDIELREETESLEEVVVSAEAANANVTKTEMSVAKISPKDVETVPVLFGEKDIIKMVQLLPGVKTSGEGGSGFSVRGGGLDQNLILLDEAPVYNASHLLGFFSVFNSDAIKDVTLYKGGMPAEYGGRASSVMDVIMKDGNAKRFGASGGIGLISSKLTLEAPIVKDKGSFIVSGRRTYADLFLKLSSNEDLKNTTLYFYDLNLKANYQITDRDRIYVSGYFGRDNFGFDDEFGFSWGNATGTLRWNHIFNDRLFGNTSLIYSDYDYAFDIGADEEKFTLESGIKDWNLKQDFSYFLNSNNTIKFGANVIRHNFVPGKISTGSESSFAAEDIDEQYAVEGALYVQNEQKVGLRWSFTYGLRYSLFDYMGAGEAYEIDDDGVVTSTQAYGNWESIQFYNGLEPRASAKYLLNEKSSLKVAYNRNYQYMHLLSNSTSGSPTDRWVPSSNNVKPQIADQVAAGYFRNFKDNMFEFSAEVYYKEMQNLIDYRTGADLVFNSSVETELVYGSGKAYGLELLLKKTQGKFTGWLSYTLSRSLREFDDIDDGKIFPSRQDRIHDLSVTAIYAFHPKWTASANFVFYTGDAVTFPSGKYESAGRQVPYYTERNGYRFPNYHRMDLGLTWTVKKTEKFESSWNFSVYNAYGRENPYIINFEENEDTGQTEAVQFALFKAIPSISYNFRF</sequence>
<comment type="subcellular location">
    <subcellularLocation>
        <location evidence="1 8">Cell outer membrane</location>
        <topology evidence="1 8">Multi-pass membrane protein</topology>
    </subcellularLocation>
</comment>
<dbReference type="InterPro" id="IPR008969">
    <property type="entry name" value="CarboxyPept-like_regulatory"/>
</dbReference>
<feature type="domain" description="TonB-dependent receptor plug" evidence="10">
    <location>
        <begin position="122"/>
        <end position="223"/>
    </location>
</feature>
<dbReference type="SUPFAM" id="SSF56935">
    <property type="entry name" value="Porins"/>
    <property type="match status" value="1"/>
</dbReference>
<dbReference type="GO" id="GO:0015344">
    <property type="term" value="F:siderophore uptake transmembrane transporter activity"/>
    <property type="evidence" value="ECO:0007669"/>
    <property type="project" value="TreeGrafter"/>
</dbReference>
<dbReference type="KEGG" id="oho:Oweho_1986"/>
<feature type="signal peptide" evidence="9">
    <location>
        <begin position="1"/>
        <end position="21"/>
    </location>
</feature>
<dbReference type="Proteomes" id="UP000005631">
    <property type="component" value="Chromosome"/>
</dbReference>
<organism evidence="11 12">
    <name type="scientific">Owenweeksia hongkongensis (strain DSM 17368 / CIP 108786 / JCM 12287 / NRRL B-23963 / UST20020801)</name>
    <dbReference type="NCBI Taxonomy" id="926562"/>
    <lineage>
        <taxon>Bacteria</taxon>
        <taxon>Pseudomonadati</taxon>
        <taxon>Bacteroidota</taxon>
        <taxon>Flavobacteriia</taxon>
        <taxon>Flavobacteriales</taxon>
        <taxon>Owenweeksiaceae</taxon>
        <taxon>Owenweeksia</taxon>
    </lineage>
</organism>
<dbReference type="EMBL" id="CP003156">
    <property type="protein sequence ID" value="AEV32965.1"/>
    <property type="molecule type" value="Genomic_DNA"/>
</dbReference>
<reference evidence="11 12" key="1">
    <citation type="journal article" date="2012" name="Stand. Genomic Sci.">
        <title>Genome sequence of the orange-pigmented seawater bacterium Owenweeksia hongkongensis type strain (UST20020801(T)).</title>
        <authorList>
            <person name="Riedel T."/>
            <person name="Held B."/>
            <person name="Nolan M."/>
            <person name="Lucas S."/>
            <person name="Lapidus A."/>
            <person name="Tice H."/>
            <person name="Del Rio T.G."/>
            <person name="Cheng J.F."/>
            <person name="Han C."/>
            <person name="Tapia R."/>
            <person name="Goodwin L.A."/>
            <person name="Pitluck S."/>
            <person name="Liolios K."/>
            <person name="Mavromatis K."/>
            <person name="Pagani I."/>
            <person name="Ivanova N."/>
            <person name="Mikhailova N."/>
            <person name="Pati A."/>
            <person name="Chen A."/>
            <person name="Palaniappan K."/>
            <person name="Rohde M."/>
            <person name="Tindall B.J."/>
            <person name="Detter J.C."/>
            <person name="Goker M."/>
            <person name="Woyke T."/>
            <person name="Bristow J."/>
            <person name="Eisen J.A."/>
            <person name="Markowitz V."/>
            <person name="Hugenholtz P."/>
            <person name="Klenk H.P."/>
            <person name="Kyrpides N.C."/>
        </authorList>
    </citation>
    <scope>NUCLEOTIDE SEQUENCE</scope>
    <source>
        <strain evidence="12">DSM 17368 / JCM 12287 / NRRL B-23963</strain>
    </source>
</reference>
<accession>G8R2X1</accession>
<dbReference type="GO" id="GO:0009279">
    <property type="term" value="C:cell outer membrane"/>
    <property type="evidence" value="ECO:0007669"/>
    <property type="project" value="UniProtKB-SubCell"/>
</dbReference>
<dbReference type="InterPro" id="IPR037066">
    <property type="entry name" value="Plug_dom_sf"/>
</dbReference>
<dbReference type="eggNOG" id="COG4771">
    <property type="taxonomic scope" value="Bacteria"/>
</dbReference>